<evidence type="ECO:0000256" key="1">
    <source>
        <dbReference type="ARBA" id="ARBA00001946"/>
    </source>
</evidence>
<keyword evidence="3" id="KW-0808">Transferase</keyword>
<dbReference type="SUPFAM" id="SSF81301">
    <property type="entry name" value="Nucleotidyltransferase"/>
    <property type="match status" value="1"/>
</dbReference>
<feature type="domain" description="Polymerase nucleotidyl transferase" evidence="10">
    <location>
        <begin position="15"/>
        <end position="94"/>
    </location>
</feature>
<evidence type="ECO:0000256" key="7">
    <source>
        <dbReference type="ARBA" id="ARBA00022840"/>
    </source>
</evidence>
<organism evidence="11 12">
    <name type="scientific">Planktothrix agardhii (strain NIVA-CYA 126/8)</name>
    <dbReference type="NCBI Taxonomy" id="388467"/>
    <lineage>
        <taxon>Bacteria</taxon>
        <taxon>Bacillati</taxon>
        <taxon>Cyanobacteriota</taxon>
        <taxon>Cyanophyceae</taxon>
        <taxon>Oscillatoriophycideae</taxon>
        <taxon>Oscillatoriales</taxon>
        <taxon>Microcoleaceae</taxon>
        <taxon>Planktothrix</taxon>
    </lineage>
</organism>
<name>A0A073CD06_PLAA1</name>
<dbReference type="RefSeq" id="WP_042151456.1">
    <property type="nucleotide sequence ID" value="NZ_CM002803.1"/>
</dbReference>
<dbReference type="PANTHER" id="PTHR33571:SF12">
    <property type="entry name" value="BSL3053 PROTEIN"/>
    <property type="match status" value="1"/>
</dbReference>
<gene>
    <name evidence="11" type="ORF">A19Y_0305</name>
</gene>
<dbReference type="InterPro" id="IPR043519">
    <property type="entry name" value="NT_sf"/>
</dbReference>
<keyword evidence="6" id="KW-0547">Nucleotide-binding</keyword>
<keyword evidence="12" id="KW-1185">Reference proteome</keyword>
<dbReference type="Gene3D" id="3.30.460.10">
    <property type="entry name" value="Beta Polymerase, domain 2"/>
    <property type="match status" value="1"/>
</dbReference>
<sequence length="96" mass="10796">MNLDDLLKSYRQEILRIAAQYGAYNIRIFGSVARNEADSNSDIDFLVELEPGRSLFDLGGLLMDLQNLLGCPVDVVTEKGLKKRIRQQVLKEAISL</sequence>
<evidence type="ECO:0000256" key="3">
    <source>
        <dbReference type="ARBA" id="ARBA00022679"/>
    </source>
</evidence>
<dbReference type="GO" id="GO:0005524">
    <property type="term" value="F:ATP binding"/>
    <property type="evidence" value="ECO:0007669"/>
    <property type="project" value="UniProtKB-KW"/>
</dbReference>
<evidence type="ECO:0000256" key="2">
    <source>
        <dbReference type="ARBA" id="ARBA00022649"/>
    </source>
</evidence>
<evidence type="ECO:0000256" key="5">
    <source>
        <dbReference type="ARBA" id="ARBA00022723"/>
    </source>
</evidence>
<protein>
    <recommendedName>
        <fullName evidence="10">Polymerase nucleotidyl transferase domain-containing protein</fullName>
    </recommendedName>
</protein>
<dbReference type="Pfam" id="PF01909">
    <property type="entry name" value="NTP_transf_2"/>
    <property type="match status" value="1"/>
</dbReference>
<evidence type="ECO:0000313" key="12">
    <source>
        <dbReference type="Proteomes" id="UP000027395"/>
    </source>
</evidence>
<proteinExistence type="inferred from homology"/>
<keyword evidence="4" id="KW-0548">Nucleotidyltransferase</keyword>
<dbReference type="AlphaFoldDB" id="A0A073CD06"/>
<evidence type="ECO:0000256" key="8">
    <source>
        <dbReference type="ARBA" id="ARBA00022842"/>
    </source>
</evidence>
<dbReference type="HOGENOM" id="CLU_130257_10_2_3"/>
<dbReference type="CDD" id="cd05403">
    <property type="entry name" value="NT_KNTase_like"/>
    <property type="match status" value="1"/>
</dbReference>
<dbReference type="eggNOG" id="COG1669">
    <property type="taxonomic scope" value="Bacteria"/>
</dbReference>
<dbReference type="GO" id="GO:0016779">
    <property type="term" value="F:nucleotidyltransferase activity"/>
    <property type="evidence" value="ECO:0007669"/>
    <property type="project" value="UniProtKB-KW"/>
</dbReference>
<dbReference type="STRING" id="388467.A19Y_0305"/>
<evidence type="ECO:0000256" key="4">
    <source>
        <dbReference type="ARBA" id="ARBA00022695"/>
    </source>
</evidence>
<dbReference type="PATRIC" id="fig|388467.6.peg.256"/>
<keyword evidence="2" id="KW-1277">Toxin-antitoxin system</keyword>
<evidence type="ECO:0000256" key="6">
    <source>
        <dbReference type="ARBA" id="ARBA00022741"/>
    </source>
</evidence>
<evidence type="ECO:0000313" key="11">
    <source>
        <dbReference type="EMBL" id="KEI65533.1"/>
    </source>
</evidence>
<comment type="cofactor">
    <cofactor evidence="1">
        <name>Mg(2+)</name>
        <dbReference type="ChEBI" id="CHEBI:18420"/>
    </cofactor>
</comment>
<accession>A0A073CD06</accession>
<dbReference type="InterPro" id="IPR052038">
    <property type="entry name" value="Type-VII_TA_antitoxin"/>
</dbReference>
<evidence type="ECO:0000259" key="10">
    <source>
        <dbReference type="Pfam" id="PF01909"/>
    </source>
</evidence>
<evidence type="ECO:0000256" key="9">
    <source>
        <dbReference type="ARBA" id="ARBA00038276"/>
    </source>
</evidence>
<dbReference type="PANTHER" id="PTHR33571">
    <property type="entry name" value="SSL8005 PROTEIN"/>
    <property type="match status" value="1"/>
</dbReference>
<keyword evidence="7" id="KW-0067">ATP-binding</keyword>
<dbReference type="EMBL" id="CM002803">
    <property type="protein sequence ID" value="KEI65533.1"/>
    <property type="molecule type" value="Genomic_DNA"/>
</dbReference>
<dbReference type="InterPro" id="IPR002934">
    <property type="entry name" value="Polymerase_NTP_transf_dom"/>
</dbReference>
<reference evidence="11 12" key="1">
    <citation type="journal article" date="2014" name="Appl. Environ. Microbiol.">
        <title>Elucidation of insertion elements encoded on plasmids and in vitro construction of shuttle vectors from the toxic cyanobacterium Planktothrix.</title>
        <authorList>
            <person name="Christiansen G."/>
            <person name="Goesmann A."/>
            <person name="Kurmayer R."/>
        </authorList>
    </citation>
    <scope>NUCLEOTIDE SEQUENCE [LARGE SCALE GENOMIC DNA]</scope>
    <source>
        <strain evidence="11 12">NIVA-CYA 126/8</strain>
    </source>
</reference>
<comment type="similarity">
    <text evidence="9">Belongs to the MntA antitoxin family.</text>
</comment>
<keyword evidence="8" id="KW-0460">Magnesium</keyword>
<dbReference type="GO" id="GO:0046872">
    <property type="term" value="F:metal ion binding"/>
    <property type="evidence" value="ECO:0007669"/>
    <property type="project" value="UniProtKB-KW"/>
</dbReference>
<dbReference type="Proteomes" id="UP000027395">
    <property type="component" value="Chromosome"/>
</dbReference>
<keyword evidence="5" id="KW-0479">Metal-binding</keyword>